<dbReference type="PhylomeDB" id="A0A0G4HRH9"/>
<evidence type="ECO:0000256" key="8">
    <source>
        <dbReference type="ARBA" id="ARBA00022798"/>
    </source>
</evidence>
<keyword evidence="6 14" id="KW-0808">Transferase</keyword>
<evidence type="ECO:0000256" key="6">
    <source>
        <dbReference type="ARBA" id="ARBA00022679"/>
    </source>
</evidence>
<keyword evidence="8" id="KW-0319">Glycerol metabolism</keyword>
<dbReference type="GO" id="GO:0005789">
    <property type="term" value="C:endoplasmic reticulum membrane"/>
    <property type="evidence" value="ECO:0007669"/>
    <property type="project" value="UniProtKB-SubCell"/>
</dbReference>
<evidence type="ECO:0000256" key="4">
    <source>
        <dbReference type="ARBA" id="ARBA00005420"/>
    </source>
</evidence>
<evidence type="ECO:0000256" key="11">
    <source>
        <dbReference type="ARBA" id="ARBA00023098"/>
    </source>
</evidence>
<feature type="transmembrane region" description="Helical" evidence="14">
    <location>
        <begin position="55"/>
        <end position="78"/>
    </location>
</feature>
<keyword evidence="7 14" id="KW-0812">Transmembrane</keyword>
<dbReference type="VEuPathDB" id="CryptoDB:Cvel_30601"/>
<keyword evidence="13" id="KW-0012">Acyltransferase</keyword>
<keyword evidence="12 14" id="KW-0472">Membrane</keyword>
<dbReference type="InterPro" id="IPR007130">
    <property type="entry name" value="DAGAT"/>
</dbReference>
<evidence type="ECO:0000256" key="5">
    <source>
        <dbReference type="ARBA" id="ARBA00022516"/>
    </source>
</evidence>
<evidence type="ECO:0000256" key="14">
    <source>
        <dbReference type="RuleBase" id="RU367023"/>
    </source>
</evidence>
<dbReference type="PANTHER" id="PTHR12317:SF0">
    <property type="entry name" value="ACYLTRANSFERASE"/>
    <property type="match status" value="1"/>
</dbReference>
<dbReference type="GO" id="GO:0019432">
    <property type="term" value="P:triglyceride biosynthetic process"/>
    <property type="evidence" value="ECO:0007669"/>
    <property type="project" value="TreeGrafter"/>
</dbReference>
<comment type="pathway">
    <text evidence="2">Glycerolipid metabolism; triacylglycerol biosynthesis.</text>
</comment>
<accession>A0A0G4HRH9</accession>
<dbReference type="PANTHER" id="PTHR12317">
    <property type="entry name" value="DIACYLGLYCEROL O-ACYLTRANSFERASE"/>
    <property type="match status" value="1"/>
</dbReference>
<comment type="pathway">
    <text evidence="3">Lipid metabolism.</text>
</comment>
<sequence>MEKTSGGLPLSLATLLVLLLLCLVVCFYQRTKALRGGGGQPLPPIVFLVDRLCRAVFVFALWAPLFLLLPSMIVWALFPPYLISFLDPAELRGGRPLSGKWVGIRFWPVWSLLKERLSLELVKTTELKKGQRYLFGLHPHGIMPWGAFFNVTTEINQFSKVFPSQDVRVAIVTIAFWVPIYRELALWGKVMDCSLPVVRRALESEKSVMLVPGGAPEGLKANPGRHSLVLRRRDGIFRLALETGTDLVPVYSFGDGSTYRQLVPEEKTIWGKLFLGAQDRIRSLIGIVIPVVLNVVPRKCKVATVFGAPVRVEGVVKEPTKEQIEELKERYVEALKRLFDDHKEKYAADRIEDLTIGW</sequence>
<evidence type="ECO:0000313" key="15">
    <source>
        <dbReference type="EMBL" id="CEM46857.1"/>
    </source>
</evidence>
<comment type="similarity">
    <text evidence="4 14">Belongs to the diacylglycerol acyltransferase family.</text>
</comment>
<evidence type="ECO:0000256" key="3">
    <source>
        <dbReference type="ARBA" id="ARBA00005189"/>
    </source>
</evidence>
<evidence type="ECO:0000256" key="13">
    <source>
        <dbReference type="ARBA" id="ARBA00023315"/>
    </source>
</evidence>
<gene>
    <name evidence="15" type="ORF">Cvel_30601</name>
</gene>
<evidence type="ECO:0000256" key="1">
    <source>
        <dbReference type="ARBA" id="ARBA00004477"/>
    </source>
</evidence>
<keyword evidence="11" id="KW-0443">Lipid metabolism</keyword>
<protein>
    <recommendedName>
        <fullName evidence="14">Acyltransferase</fullName>
        <ecNumber evidence="14">2.3.1.-</ecNumber>
    </recommendedName>
</protein>
<feature type="transmembrane region" description="Helical" evidence="14">
    <location>
        <begin position="6"/>
        <end position="28"/>
    </location>
</feature>
<organism evidence="15">
    <name type="scientific">Chromera velia CCMP2878</name>
    <dbReference type="NCBI Taxonomy" id="1169474"/>
    <lineage>
        <taxon>Eukaryota</taxon>
        <taxon>Sar</taxon>
        <taxon>Alveolata</taxon>
        <taxon>Colpodellida</taxon>
        <taxon>Chromeraceae</taxon>
        <taxon>Chromera</taxon>
    </lineage>
</organism>
<proteinExistence type="inferred from homology"/>
<keyword evidence="9 14" id="KW-0256">Endoplasmic reticulum</keyword>
<dbReference type="GO" id="GO:0004144">
    <property type="term" value="F:diacylglycerol O-acyltransferase activity"/>
    <property type="evidence" value="ECO:0007669"/>
    <property type="project" value="TreeGrafter"/>
</dbReference>
<evidence type="ECO:0000256" key="2">
    <source>
        <dbReference type="ARBA" id="ARBA00004771"/>
    </source>
</evidence>
<evidence type="ECO:0000256" key="7">
    <source>
        <dbReference type="ARBA" id="ARBA00022692"/>
    </source>
</evidence>
<dbReference type="EC" id="2.3.1.-" evidence="14"/>
<evidence type="ECO:0000256" key="10">
    <source>
        <dbReference type="ARBA" id="ARBA00022989"/>
    </source>
</evidence>
<dbReference type="GO" id="GO:0006071">
    <property type="term" value="P:glycerol metabolic process"/>
    <property type="evidence" value="ECO:0007669"/>
    <property type="project" value="UniProtKB-KW"/>
</dbReference>
<dbReference type="CDD" id="cd07987">
    <property type="entry name" value="LPLAT_MGAT-like"/>
    <property type="match status" value="1"/>
</dbReference>
<evidence type="ECO:0000256" key="9">
    <source>
        <dbReference type="ARBA" id="ARBA00022824"/>
    </source>
</evidence>
<comment type="subcellular location">
    <subcellularLocation>
        <location evidence="1 14">Endoplasmic reticulum membrane</location>
        <topology evidence="1 14">Multi-pass membrane protein</topology>
    </subcellularLocation>
</comment>
<dbReference type="EMBL" id="CDMZ01003574">
    <property type="protein sequence ID" value="CEM46857.1"/>
    <property type="molecule type" value="Genomic_DNA"/>
</dbReference>
<name>A0A0G4HRH9_9ALVE</name>
<evidence type="ECO:0000256" key="12">
    <source>
        <dbReference type="ARBA" id="ARBA00023136"/>
    </source>
</evidence>
<reference evidence="15" key="1">
    <citation type="submission" date="2014-11" db="EMBL/GenBank/DDBJ databases">
        <authorList>
            <person name="Otto D Thomas"/>
            <person name="Naeem Raeece"/>
        </authorList>
    </citation>
    <scope>NUCLEOTIDE SEQUENCE</scope>
</reference>
<keyword evidence="10 14" id="KW-1133">Transmembrane helix</keyword>
<dbReference type="Pfam" id="PF03982">
    <property type="entry name" value="DAGAT"/>
    <property type="match status" value="1"/>
</dbReference>
<keyword evidence="5" id="KW-0444">Lipid biosynthesis</keyword>
<dbReference type="AlphaFoldDB" id="A0A0G4HRH9"/>